<dbReference type="InterPro" id="IPR043128">
    <property type="entry name" value="Rev_trsase/Diguanyl_cyclase"/>
</dbReference>
<sequence>MMMNATESREETVRYVRLIFPLMTKHGIPITPKNYTTWYYYVSGRNKELQEAIDSITESNKPYTKETNEEIYQRFVVEKEENTLKGIRKKLQQTLLTVFGELKELSGQTEEYESTALENVEKLTDDMSIRDIRNILDEVIVATKKIRRFGEATQQRLKETTKTLHVMQKEFEHAKSELLQDFLTGVMNRKGFDETLEKLTNESTGNLCVLILDIDHFKKFNDMHGHIVGDEVLKFVAKNIRKNVKGKDIVSRIGGEEFAVILPETPLLGAATVAENIRASIARLKLERKGKTEILGMITVSIGVAQYRQGEPLKDFVGRADQALYSAKNTGRNRVAAESMISNRVE</sequence>
<dbReference type="Gene3D" id="3.30.70.270">
    <property type="match status" value="1"/>
</dbReference>
<feature type="domain" description="GGDEF" evidence="3">
    <location>
        <begin position="205"/>
        <end position="340"/>
    </location>
</feature>
<evidence type="ECO:0000259" key="3">
    <source>
        <dbReference type="PROSITE" id="PS50887"/>
    </source>
</evidence>
<organism evidence="4 5">
    <name type="scientific">Candidatus Scalindua brodae</name>
    <dbReference type="NCBI Taxonomy" id="237368"/>
    <lineage>
        <taxon>Bacteria</taxon>
        <taxon>Pseudomonadati</taxon>
        <taxon>Planctomycetota</taxon>
        <taxon>Candidatus Brocadiia</taxon>
        <taxon>Candidatus Brocadiales</taxon>
        <taxon>Candidatus Scalinduaceae</taxon>
        <taxon>Candidatus Scalindua</taxon>
    </lineage>
</organism>
<dbReference type="AlphaFoldDB" id="A0A0B0EPA1"/>
<reference evidence="4 5" key="1">
    <citation type="submission" date="2014-10" db="EMBL/GenBank/DDBJ databases">
        <title>Draft genome of anammox bacterium scalindua brodae, obtained using differential coverage binning of sequence data from two enrichment reactors.</title>
        <authorList>
            <person name="Speth D.R."/>
            <person name="Russ L."/>
            <person name="Kartal B."/>
            <person name="Op den Camp H.J."/>
            <person name="Dutilh B.E."/>
            <person name="Jetten M.S."/>
        </authorList>
    </citation>
    <scope>NUCLEOTIDE SEQUENCE [LARGE SCALE GENOMIC DNA]</scope>
    <source>
        <strain evidence="4">RU1</strain>
    </source>
</reference>
<evidence type="ECO:0000256" key="2">
    <source>
        <dbReference type="ARBA" id="ARBA00034247"/>
    </source>
</evidence>
<dbReference type="SUPFAM" id="SSF55073">
    <property type="entry name" value="Nucleotide cyclase"/>
    <property type="match status" value="1"/>
</dbReference>
<gene>
    <name evidence="4" type="ORF">SCABRO_01797</name>
</gene>
<dbReference type="InterPro" id="IPR050469">
    <property type="entry name" value="Diguanylate_Cyclase"/>
</dbReference>
<name>A0A0B0EPA1_9BACT</name>
<dbReference type="SMART" id="SM00267">
    <property type="entry name" value="GGDEF"/>
    <property type="match status" value="1"/>
</dbReference>
<dbReference type="InterPro" id="IPR029787">
    <property type="entry name" value="Nucleotide_cyclase"/>
</dbReference>
<dbReference type="FunFam" id="3.30.70.270:FF:000001">
    <property type="entry name" value="Diguanylate cyclase domain protein"/>
    <property type="match status" value="1"/>
</dbReference>
<dbReference type="CDD" id="cd01949">
    <property type="entry name" value="GGDEF"/>
    <property type="match status" value="1"/>
</dbReference>
<comment type="catalytic activity">
    <reaction evidence="2">
        <text>2 GTP = 3',3'-c-di-GMP + 2 diphosphate</text>
        <dbReference type="Rhea" id="RHEA:24898"/>
        <dbReference type="ChEBI" id="CHEBI:33019"/>
        <dbReference type="ChEBI" id="CHEBI:37565"/>
        <dbReference type="ChEBI" id="CHEBI:58805"/>
        <dbReference type="EC" id="2.7.7.65"/>
    </reaction>
</comment>
<evidence type="ECO:0000313" key="4">
    <source>
        <dbReference type="EMBL" id="KHE92445.1"/>
    </source>
</evidence>
<dbReference type="NCBIfam" id="TIGR00254">
    <property type="entry name" value="GGDEF"/>
    <property type="match status" value="1"/>
</dbReference>
<dbReference type="GO" id="GO:0052621">
    <property type="term" value="F:diguanylate cyclase activity"/>
    <property type="evidence" value="ECO:0007669"/>
    <property type="project" value="UniProtKB-EC"/>
</dbReference>
<dbReference type="PROSITE" id="PS50887">
    <property type="entry name" value="GGDEF"/>
    <property type="match status" value="1"/>
</dbReference>
<evidence type="ECO:0000313" key="5">
    <source>
        <dbReference type="Proteomes" id="UP000030652"/>
    </source>
</evidence>
<dbReference type="eggNOG" id="COG3706">
    <property type="taxonomic scope" value="Bacteria"/>
</dbReference>
<evidence type="ECO:0000256" key="1">
    <source>
        <dbReference type="ARBA" id="ARBA00012528"/>
    </source>
</evidence>
<protein>
    <recommendedName>
        <fullName evidence="1">diguanylate cyclase</fullName>
        <ecNumber evidence="1">2.7.7.65</ecNumber>
    </recommendedName>
</protein>
<dbReference type="Pfam" id="PF00990">
    <property type="entry name" value="GGDEF"/>
    <property type="match status" value="1"/>
</dbReference>
<accession>A0A0B0EPA1</accession>
<dbReference type="InterPro" id="IPR000160">
    <property type="entry name" value="GGDEF_dom"/>
</dbReference>
<dbReference type="Proteomes" id="UP000030652">
    <property type="component" value="Unassembled WGS sequence"/>
</dbReference>
<dbReference type="PANTHER" id="PTHR45138:SF9">
    <property type="entry name" value="DIGUANYLATE CYCLASE DGCM-RELATED"/>
    <property type="match status" value="1"/>
</dbReference>
<dbReference type="EMBL" id="JRYO01000132">
    <property type="protein sequence ID" value="KHE92445.1"/>
    <property type="molecule type" value="Genomic_DNA"/>
</dbReference>
<comment type="caution">
    <text evidence="4">The sequence shown here is derived from an EMBL/GenBank/DDBJ whole genome shotgun (WGS) entry which is preliminary data.</text>
</comment>
<dbReference type="EC" id="2.7.7.65" evidence="1"/>
<dbReference type="PANTHER" id="PTHR45138">
    <property type="entry name" value="REGULATORY COMPONENTS OF SENSORY TRANSDUCTION SYSTEM"/>
    <property type="match status" value="1"/>
</dbReference>
<proteinExistence type="predicted"/>